<dbReference type="Pfam" id="PF00330">
    <property type="entry name" value="Aconitase"/>
    <property type="match status" value="1"/>
</dbReference>
<dbReference type="SUPFAM" id="SSF53732">
    <property type="entry name" value="Aconitase iron-sulfur domain"/>
    <property type="match status" value="1"/>
</dbReference>
<dbReference type="PROSITE" id="PS01244">
    <property type="entry name" value="ACONITASE_2"/>
    <property type="match status" value="1"/>
</dbReference>
<evidence type="ECO:0000256" key="4">
    <source>
        <dbReference type="ARBA" id="ARBA00023014"/>
    </source>
</evidence>
<dbReference type="InterPro" id="IPR050067">
    <property type="entry name" value="IPM_dehydratase_rel_enz"/>
</dbReference>
<dbReference type="GO" id="GO:0016829">
    <property type="term" value="F:lyase activity"/>
    <property type="evidence" value="ECO:0007669"/>
    <property type="project" value="UniProtKB-KW"/>
</dbReference>
<evidence type="ECO:0000256" key="3">
    <source>
        <dbReference type="ARBA" id="ARBA00023004"/>
    </source>
</evidence>
<keyword evidence="5" id="KW-0456">Lyase</keyword>
<name>A0A1F4V3C9_UNCKA</name>
<dbReference type="PANTHER" id="PTHR43822:SF2">
    <property type="entry name" value="HOMOACONITASE, MITOCHONDRIAL"/>
    <property type="match status" value="1"/>
</dbReference>
<reference evidence="7 8" key="1">
    <citation type="journal article" date="2016" name="Nat. Commun.">
        <title>Thousands of microbial genomes shed light on interconnected biogeochemical processes in an aquifer system.</title>
        <authorList>
            <person name="Anantharaman K."/>
            <person name="Brown C.T."/>
            <person name="Hug L.A."/>
            <person name="Sharon I."/>
            <person name="Castelle C.J."/>
            <person name="Probst A.J."/>
            <person name="Thomas B.C."/>
            <person name="Singh A."/>
            <person name="Wilkins M.J."/>
            <person name="Karaoz U."/>
            <person name="Brodie E.L."/>
            <person name="Williams K.H."/>
            <person name="Hubbard S.S."/>
            <person name="Banfield J.F."/>
        </authorList>
    </citation>
    <scope>NUCLEOTIDE SEQUENCE [LARGE SCALE GENOMIC DNA]</scope>
</reference>
<accession>A0A1F4V3C9</accession>
<organism evidence="7 8">
    <name type="scientific">candidate division WWE3 bacterium RIFCSPLOWO2_01_FULL_39_13</name>
    <dbReference type="NCBI Taxonomy" id="1802624"/>
    <lineage>
        <taxon>Bacteria</taxon>
        <taxon>Katanobacteria</taxon>
    </lineage>
</organism>
<evidence type="ECO:0000259" key="6">
    <source>
        <dbReference type="Pfam" id="PF00330"/>
    </source>
</evidence>
<dbReference type="InterPro" id="IPR018136">
    <property type="entry name" value="Aconitase_4Fe-4S_BS"/>
</dbReference>
<dbReference type="STRING" id="1802624.A2982_03220"/>
<evidence type="ECO:0000256" key="1">
    <source>
        <dbReference type="ARBA" id="ARBA00001966"/>
    </source>
</evidence>
<dbReference type="InterPro" id="IPR001030">
    <property type="entry name" value="Acoase/IPM_deHydtase_lsu_aba"/>
</dbReference>
<dbReference type="GO" id="GO:0019752">
    <property type="term" value="P:carboxylic acid metabolic process"/>
    <property type="evidence" value="ECO:0007669"/>
    <property type="project" value="UniProtKB-ARBA"/>
</dbReference>
<feature type="domain" description="Aconitase/3-isopropylmalate dehydratase large subunit alpha/beta/alpha" evidence="6">
    <location>
        <begin position="1"/>
        <end position="199"/>
    </location>
</feature>
<dbReference type="EMBL" id="MEVH01000019">
    <property type="protein sequence ID" value="OGC51560.1"/>
    <property type="molecule type" value="Genomic_DNA"/>
</dbReference>
<dbReference type="Proteomes" id="UP000178771">
    <property type="component" value="Unassembled WGS sequence"/>
</dbReference>
<comment type="caution">
    <text evidence="7">The sequence shown here is derived from an EMBL/GenBank/DDBJ whole genome shotgun (WGS) entry which is preliminary data.</text>
</comment>
<sequence length="208" mass="22846">MAIEGQAFTGIVEPNEKLVEFMMSRHGFNKETVKGLLVYPDEEATYFDNVEIDLDTVERMVSLPGDTQNAVPLSEVIGTKINYFYIGSCKQGNLESLRQAAALLKGRRIAQDVRMQVQANTRAVENTLREEGILEIFEQSGIEVIGRGCGPCMGATADANDREEIVLSATDRNFQGRMGRNRLVYLASVPVVVASAVAGEICDPEKLN</sequence>
<evidence type="ECO:0000256" key="2">
    <source>
        <dbReference type="ARBA" id="ARBA00022723"/>
    </source>
</evidence>
<dbReference type="GO" id="GO:0046872">
    <property type="term" value="F:metal ion binding"/>
    <property type="evidence" value="ECO:0007669"/>
    <property type="project" value="UniProtKB-KW"/>
</dbReference>
<keyword evidence="4" id="KW-0411">Iron-sulfur</keyword>
<dbReference type="AlphaFoldDB" id="A0A1F4V3C9"/>
<keyword evidence="3" id="KW-0408">Iron</keyword>
<protein>
    <recommendedName>
        <fullName evidence="6">Aconitase/3-isopropylmalate dehydratase large subunit alpha/beta/alpha domain-containing protein</fullName>
    </recommendedName>
</protein>
<dbReference type="PANTHER" id="PTHR43822">
    <property type="entry name" value="HOMOACONITASE, MITOCHONDRIAL-RELATED"/>
    <property type="match status" value="1"/>
</dbReference>
<dbReference type="Gene3D" id="3.30.499.10">
    <property type="entry name" value="Aconitase, domain 3"/>
    <property type="match status" value="2"/>
</dbReference>
<gene>
    <name evidence="7" type="ORF">A2982_03220</name>
</gene>
<dbReference type="GO" id="GO:0051536">
    <property type="term" value="F:iron-sulfur cluster binding"/>
    <property type="evidence" value="ECO:0007669"/>
    <property type="project" value="UniProtKB-KW"/>
</dbReference>
<comment type="cofactor">
    <cofactor evidence="1">
        <name>[4Fe-4S] cluster</name>
        <dbReference type="ChEBI" id="CHEBI:49883"/>
    </cofactor>
</comment>
<evidence type="ECO:0000313" key="7">
    <source>
        <dbReference type="EMBL" id="OGC51560.1"/>
    </source>
</evidence>
<evidence type="ECO:0000313" key="8">
    <source>
        <dbReference type="Proteomes" id="UP000178771"/>
    </source>
</evidence>
<dbReference type="InterPro" id="IPR015931">
    <property type="entry name" value="Acnase/IPM_dHydase_lsu_aba_1/3"/>
</dbReference>
<dbReference type="InterPro" id="IPR036008">
    <property type="entry name" value="Aconitase_4Fe-4S_dom"/>
</dbReference>
<evidence type="ECO:0000256" key="5">
    <source>
        <dbReference type="ARBA" id="ARBA00023239"/>
    </source>
</evidence>
<proteinExistence type="predicted"/>
<keyword evidence="2" id="KW-0479">Metal-binding</keyword>